<evidence type="ECO:0000256" key="1">
    <source>
        <dbReference type="SAM" id="MobiDB-lite"/>
    </source>
</evidence>
<evidence type="ECO:0000313" key="2">
    <source>
        <dbReference type="Proteomes" id="UP000887540"/>
    </source>
</evidence>
<evidence type="ECO:0000313" key="3">
    <source>
        <dbReference type="WBParaSite" id="ACRNAN_scaffold13868.g7741.t1"/>
    </source>
</evidence>
<keyword evidence="2" id="KW-1185">Reference proteome</keyword>
<protein>
    <submittedName>
        <fullName evidence="3">Uncharacterized protein</fullName>
    </submittedName>
</protein>
<accession>A0A914CUE0</accession>
<sequence length="69" mass="8356">MLETLKTQKEEREKRRRSFHERMQLNKQEDEEFQQQLSAILNRVDISRKRQSVYDTISGMEIPKTNESS</sequence>
<feature type="region of interest" description="Disordered" evidence="1">
    <location>
        <begin position="1"/>
        <end position="30"/>
    </location>
</feature>
<name>A0A914CUE0_9BILA</name>
<dbReference type="Proteomes" id="UP000887540">
    <property type="component" value="Unplaced"/>
</dbReference>
<feature type="compositionally biased region" description="Basic and acidic residues" evidence="1">
    <location>
        <begin position="1"/>
        <end position="13"/>
    </location>
</feature>
<reference evidence="3" key="1">
    <citation type="submission" date="2022-11" db="UniProtKB">
        <authorList>
            <consortium name="WormBaseParasite"/>
        </authorList>
    </citation>
    <scope>IDENTIFICATION</scope>
</reference>
<proteinExistence type="predicted"/>
<organism evidence="2 3">
    <name type="scientific">Acrobeloides nanus</name>
    <dbReference type="NCBI Taxonomy" id="290746"/>
    <lineage>
        <taxon>Eukaryota</taxon>
        <taxon>Metazoa</taxon>
        <taxon>Ecdysozoa</taxon>
        <taxon>Nematoda</taxon>
        <taxon>Chromadorea</taxon>
        <taxon>Rhabditida</taxon>
        <taxon>Tylenchina</taxon>
        <taxon>Cephalobomorpha</taxon>
        <taxon>Cephaloboidea</taxon>
        <taxon>Cephalobidae</taxon>
        <taxon>Acrobeloides</taxon>
    </lineage>
</organism>
<dbReference type="WBParaSite" id="ACRNAN_scaffold13868.g7741.t1">
    <property type="protein sequence ID" value="ACRNAN_scaffold13868.g7741.t1"/>
    <property type="gene ID" value="ACRNAN_scaffold13868.g7741"/>
</dbReference>
<dbReference type="AlphaFoldDB" id="A0A914CUE0"/>